<accession>A0ABR6NP37</accession>
<sequence length="69" mass="7787">MGPTVLGNTACAVELRREEWQENNALRASYRTAPLTFLVVAVPGSHRSLRTLWGRRLYAGIGFRRGRTE</sequence>
<gene>
    <name evidence="1" type="ORF">HNQ04_000433</name>
</gene>
<comment type="caution">
    <text evidence="1">The sequence shown here is derived from an EMBL/GenBank/DDBJ whole genome shotgun (WGS) entry which is preliminary data.</text>
</comment>
<dbReference type="EMBL" id="JACHEW010000002">
    <property type="protein sequence ID" value="MBB6015204.1"/>
    <property type="molecule type" value="Genomic_DNA"/>
</dbReference>
<keyword evidence="2" id="KW-1185">Reference proteome</keyword>
<organism evidence="1 2">
    <name type="scientific">Deinococcus radiopugnans ATCC 19172</name>
    <dbReference type="NCBI Taxonomy" id="585398"/>
    <lineage>
        <taxon>Bacteria</taxon>
        <taxon>Thermotogati</taxon>
        <taxon>Deinococcota</taxon>
        <taxon>Deinococci</taxon>
        <taxon>Deinococcales</taxon>
        <taxon>Deinococcaceae</taxon>
        <taxon>Deinococcus</taxon>
    </lineage>
</organism>
<evidence type="ECO:0000313" key="2">
    <source>
        <dbReference type="Proteomes" id="UP000629870"/>
    </source>
</evidence>
<protein>
    <submittedName>
        <fullName evidence="1">Uncharacterized protein</fullName>
    </submittedName>
</protein>
<reference evidence="1 2" key="1">
    <citation type="submission" date="2020-08" db="EMBL/GenBank/DDBJ databases">
        <title>Genomic Encyclopedia of Type Strains, Phase IV (KMG-IV): sequencing the most valuable type-strain genomes for metagenomic binning, comparative biology and taxonomic classification.</title>
        <authorList>
            <person name="Goeker M."/>
        </authorList>
    </citation>
    <scope>NUCLEOTIDE SEQUENCE [LARGE SCALE GENOMIC DNA]</scope>
    <source>
        <strain evidence="1 2">DSM 12027</strain>
    </source>
</reference>
<name>A0ABR6NP37_9DEIO</name>
<dbReference type="Proteomes" id="UP000629870">
    <property type="component" value="Unassembled WGS sequence"/>
</dbReference>
<evidence type="ECO:0000313" key="1">
    <source>
        <dbReference type="EMBL" id="MBB6015204.1"/>
    </source>
</evidence>
<proteinExistence type="predicted"/>